<organism evidence="3 5">
    <name type="scientific">Trichococcus flocculiformis</name>
    <dbReference type="NCBI Taxonomy" id="82803"/>
    <lineage>
        <taxon>Bacteria</taxon>
        <taxon>Bacillati</taxon>
        <taxon>Bacillota</taxon>
        <taxon>Bacilli</taxon>
        <taxon>Lactobacillales</taxon>
        <taxon>Carnobacteriaceae</taxon>
        <taxon>Trichococcus</taxon>
    </lineage>
</organism>
<dbReference type="EMBL" id="FOQC01000050">
    <property type="protein sequence ID" value="SFI10134.1"/>
    <property type="molecule type" value="Genomic_DNA"/>
</dbReference>
<keyword evidence="3" id="KW-0808">Transferase</keyword>
<feature type="domain" description="Type II methyltransferase M.TaqI-like" evidence="1">
    <location>
        <begin position="1"/>
        <end position="83"/>
    </location>
</feature>
<reference evidence="2 4" key="1">
    <citation type="submission" date="2016-02" db="EMBL/GenBank/DDBJ databases">
        <authorList>
            <person name="Strepis N."/>
        </authorList>
    </citation>
    <scope>NUCLEOTIDE SEQUENCE [LARGE SCALE GENOMIC DNA]</scope>
    <source>
        <strain evidence="2">Trichococcus flocculiformis</strain>
    </source>
</reference>
<dbReference type="SUPFAM" id="SSF53335">
    <property type="entry name" value="S-adenosyl-L-methionine-dependent methyltransferases"/>
    <property type="match status" value="1"/>
</dbReference>
<dbReference type="InterPro" id="IPR002052">
    <property type="entry name" value="DNA_methylase_N6_adenine_CS"/>
</dbReference>
<name>A0AB38BKP6_9LACT</name>
<dbReference type="Proteomes" id="UP000199686">
    <property type="component" value="Unassembled WGS sequence"/>
</dbReference>
<keyword evidence="4" id="KW-1185">Reference proteome</keyword>
<dbReference type="InterPro" id="IPR011639">
    <property type="entry name" value="MethylTrfase_TaqI-like_dom"/>
</dbReference>
<evidence type="ECO:0000313" key="5">
    <source>
        <dbReference type="Proteomes" id="UP000199686"/>
    </source>
</evidence>
<proteinExistence type="predicted"/>
<keyword evidence="3" id="KW-0489">Methyltransferase</keyword>
<comment type="caution">
    <text evidence="3">The sequence shown here is derived from an EMBL/GenBank/DDBJ whole genome shotgun (WGS) entry which is preliminary data.</text>
</comment>
<dbReference type="Proteomes" id="UP000195947">
    <property type="component" value="Unassembled WGS sequence"/>
</dbReference>
<sequence length="348" mass="39385">MKFDVVVGNPPYQDESIGGSTSNSPIYNHFYDLAERISAQYCLISPARFLSGAGYTPKIWNNKMLNDEHLKIVFYEQKSGNIFRNTDIKGGVVVLLRDKNKVFGKIGTFTHFEELNSMLVKVSSKTTQTVEPLITGRGIYRLTDMAIAECPQIVDVQSKGHTKDVGTGAFKILDNIIYFERKPDDGKEYIQIIGLLGNRRVYRWIRKDYVNEPTGFDKWRVVLPNANGTGALGEVLSTPLIGEPLIGEPLIGFTETFISIGTFDNEIEAQNCFKYVKSKFARTMLGILKVTQHNTSAKWKYVPLQDFTSNSDIDWAQSVKSIDQQLYKKYGLDQNEIDFIENKVQAMD</sequence>
<dbReference type="InterPro" id="IPR029063">
    <property type="entry name" value="SAM-dependent_MTases_sf"/>
</dbReference>
<gene>
    <name evidence="3" type="ORF">SAMN04488507_105016</name>
    <name evidence="2" type="ORF">TFLO_2739</name>
</gene>
<protein>
    <submittedName>
        <fullName evidence="3">Eco57I restriction-modification methylase</fullName>
    </submittedName>
    <submittedName>
        <fullName evidence="2">N-6 adenine-specific dna methylases signature</fullName>
    </submittedName>
</protein>
<dbReference type="GO" id="GO:0032259">
    <property type="term" value="P:methylation"/>
    <property type="evidence" value="ECO:0007669"/>
    <property type="project" value="UniProtKB-KW"/>
</dbReference>
<dbReference type="GO" id="GO:0006304">
    <property type="term" value="P:DNA modification"/>
    <property type="evidence" value="ECO:0007669"/>
    <property type="project" value="InterPro"/>
</dbReference>
<dbReference type="GO" id="GO:0009007">
    <property type="term" value="F:site-specific DNA-methyltransferase (adenine-specific) activity"/>
    <property type="evidence" value="ECO:0007669"/>
    <property type="project" value="UniProtKB-EC"/>
</dbReference>
<dbReference type="PROSITE" id="PS00092">
    <property type="entry name" value="N6_MTASE"/>
    <property type="match status" value="1"/>
</dbReference>
<dbReference type="Pfam" id="PF07669">
    <property type="entry name" value="Eco57I"/>
    <property type="match status" value="1"/>
</dbReference>
<evidence type="ECO:0000313" key="2">
    <source>
        <dbReference type="EMBL" id="CZR02414.1"/>
    </source>
</evidence>
<evidence type="ECO:0000313" key="3">
    <source>
        <dbReference type="EMBL" id="SFI10134.1"/>
    </source>
</evidence>
<dbReference type="GO" id="GO:0003676">
    <property type="term" value="F:nucleic acid binding"/>
    <property type="evidence" value="ECO:0007669"/>
    <property type="project" value="InterPro"/>
</dbReference>
<dbReference type="AlphaFoldDB" id="A0AB38BKP6"/>
<reference evidence="3 5" key="2">
    <citation type="submission" date="2016-10" db="EMBL/GenBank/DDBJ databases">
        <authorList>
            <person name="Varghese N."/>
            <person name="Submissions S."/>
        </authorList>
    </citation>
    <scope>NUCLEOTIDE SEQUENCE [LARGE SCALE GENOMIC DNA]</scope>
    <source>
        <strain evidence="3 5">DSM 2094</strain>
    </source>
</reference>
<dbReference type="EMBL" id="FJMZ01000046">
    <property type="protein sequence ID" value="CZR02414.1"/>
    <property type="molecule type" value="Genomic_DNA"/>
</dbReference>
<evidence type="ECO:0000259" key="1">
    <source>
        <dbReference type="Pfam" id="PF07669"/>
    </source>
</evidence>
<dbReference type="Gene3D" id="3.40.50.150">
    <property type="entry name" value="Vaccinia Virus protein VP39"/>
    <property type="match status" value="1"/>
</dbReference>
<dbReference type="RefSeq" id="WP_218142821.1">
    <property type="nucleotide sequence ID" value="NZ_FJMZ01000046.1"/>
</dbReference>
<evidence type="ECO:0000313" key="4">
    <source>
        <dbReference type="Proteomes" id="UP000195947"/>
    </source>
</evidence>
<accession>A0AB38BKP6</accession>